<dbReference type="EMBL" id="QUOU01000001">
    <property type="protein sequence ID" value="REL27675.1"/>
    <property type="molecule type" value="Genomic_DNA"/>
</dbReference>
<dbReference type="AlphaFoldDB" id="A0A3E0TUS7"/>
<name>A0A3E0TUS7_9GAMM</name>
<feature type="region of interest" description="Disordered" evidence="2">
    <location>
        <begin position="1"/>
        <end position="62"/>
    </location>
</feature>
<proteinExistence type="predicted"/>
<evidence type="ECO:0000313" key="6">
    <source>
        <dbReference type="Proteomes" id="UP000256478"/>
    </source>
</evidence>
<keyword evidence="1 3" id="KW-0472">Membrane</keyword>
<dbReference type="InterPro" id="IPR036737">
    <property type="entry name" value="OmpA-like_sf"/>
</dbReference>
<dbReference type="InterPro" id="IPR038522">
    <property type="entry name" value="T4/T6SS_DotU_sf"/>
</dbReference>
<feature type="domain" description="OmpA-like" evidence="4">
    <location>
        <begin position="340"/>
        <end position="456"/>
    </location>
</feature>
<accession>A0A3E0TUS7</accession>
<evidence type="ECO:0000256" key="2">
    <source>
        <dbReference type="SAM" id="MobiDB-lite"/>
    </source>
</evidence>
<dbReference type="PANTHER" id="PTHR38033">
    <property type="entry name" value="MEMBRANE PROTEIN-RELATED"/>
    <property type="match status" value="1"/>
</dbReference>
<dbReference type="Pfam" id="PF09850">
    <property type="entry name" value="DotU"/>
    <property type="match status" value="1"/>
</dbReference>
<dbReference type="OrthoDB" id="345640at2"/>
<dbReference type="Gene3D" id="1.25.40.590">
    <property type="entry name" value="Type IV / VI secretion system, DotU"/>
    <property type="match status" value="1"/>
</dbReference>
<dbReference type="InterPro" id="IPR017732">
    <property type="entry name" value="T4/T6SS_DotU"/>
</dbReference>
<organism evidence="5 6">
    <name type="scientific">Thalassotalea euphylliae</name>
    <dbReference type="NCBI Taxonomy" id="1655234"/>
    <lineage>
        <taxon>Bacteria</taxon>
        <taxon>Pseudomonadati</taxon>
        <taxon>Pseudomonadota</taxon>
        <taxon>Gammaproteobacteria</taxon>
        <taxon>Alteromonadales</taxon>
        <taxon>Colwelliaceae</taxon>
        <taxon>Thalassotalea</taxon>
    </lineage>
</organism>
<gene>
    <name evidence="5" type="ORF">DXX93_14670</name>
</gene>
<dbReference type="NCBIfam" id="TIGR03349">
    <property type="entry name" value="IV_VI_DotU"/>
    <property type="match status" value="1"/>
</dbReference>
<dbReference type="Pfam" id="PF00691">
    <property type="entry name" value="OmpA"/>
    <property type="match status" value="1"/>
</dbReference>
<dbReference type="RefSeq" id="WP_116008745.1">
    <property type="nucleotide sequence ID" value="NZ_QUOU01000001.1"/>
</dbReference>
<dbReference type="Proteomes" id="UP000256478">
    <property type="component" value="Unassembled WGS sequence"/>
</dbReference>
<reference evidence="5 6" key="1">
    <citation type="submission" date="2018-08" db="EMBL/GenBank/DDBJ databases">
        <title>Thalassotalea euphylliae genome.</title>
        <authorList>
            <person name="Summers S."/>
            <person name="Rice S.A."/>
            <person name="Freckelton M.L."/>
            <person name="Nedved B.T."/>
            <person name="Hadfield M.G."/>
        </authorList>
    </citation>
    <scope>NUCLEOTIDE SEQUENCE [LARGE SCALE GENOMIC DNA]</scope>
    <source>
        <strain evidence="5 6">H1</strain>
    </source>
</reference>
<protein>
    <recommendedName>
        <fullName evidence="4">OmpA-like domain-containing protein</fullName>
    </recommendedName>
</protein>
<keyword evidence="3" id="KW-0812">Transmembrane</keyword>
<dbReference type="NCBIfam" id="NF038228">
    <property type="entry name" value="IcmH_DotU_IVB"/>
    <property type="match status" value="1"/>
</dbReference>
<evidence type="ECO:0000256" key="3">
    <source>
        <dbReference type="SAM" id="Phobius"/>
    </source>
</evidence>
<evidence type="ECO:0000259" key="4">
    <source>
        <dbReference type="PROSITE" id="PS51123"/>
    </source>
</evidence>
<sequence>MADDGNKTIIMPNPGGRRRPAPGNGFGQSQPDNIHPAPGEQSPLGHQPSHLTPSSQQHPAAHHVHDLTFGSLPNTYLANANDILVFVGNLNCVEPMADVTSIRREVESLFTGFESNLTALGYPADKIVLARYMLCCLVDELVLNTPWGSQSSWSQQTLLSKYHNETWGGEKFFLILDKLQANLSQNIALIELAYVCLATGFCGKYRLAKDEGAGLFAVQQKLARILEQYYPQADTELSPQWRGIGRGNEASKISTSPWLWASILLLILSATYLFLFFDLRKQTEPVYQMLAKVGWQDIIDQELMNYNQPTSADTGKTPINLSALLRADINAQKVMLGEQDGFAVIHLVHPALFASGSTVPAAESLPSTSAIAQLLTEFQGRLLIVGHTDSTGKAESNWVISLKRANAVKDWLAGVNPQPGRYIARGVADTQPLKPNDSAENRQLNRRVDIVLLAKGAN</sequence>
<feature type="transmembrane region" description="Helical" evidence="3">
    <location>
        <begin position="258"/>
        <end position="279"/>
    </location>
</feature>
<keyword evidence="3" id="KW-1133">Transmembrane helix</keyword>
<dbReference type="CDD" id="cd07185">
    <property type="entry name" value="OmpA_C-like"/>
    <property type="match status" value="1"/>
</dbReference>
<comment type="caution">
    <text evidence="5">The sequence shown here is derived from an EMBL/GenBank/DDBJ whole genome shotgun (WGS) entry which is preliminary data.</text>
</comment>
<evidence type="ECO:0000313" key="5">
    <source>
        <dbReference type="EMBL" id="REL27675.1"/>
    </source>
</evidence>
<dbReference type="InterPro" id="IPR006665">
    <property type="entry name" value="OmpA-like"/>
</dbReference>
<dbReference type="Gene3D" id="3.30.1330.60">
    <property type="entry name" value="OmpA-like domain"/>
    <property type="match status" value="1"/>
</dbReference>
<dbReference type="SUPFAM" id="SSF103088">
    <property type="entry name" value="OmpA-like"/>
    <property type="match status" value="1"/>
</dbReference>
<dbReference type="PANTHER" id="PTHR38033:SF1">
    <property type="entry name" value="DOTU FAMILY TYPE IV_VI SECRETION SYSTEM PROTEIN"/>
    <property type="match status" value="1"/>
</dbReference>
<feature type="compositionally biased region" description="Polar residues" evidence="2">
    <location>
        <begin position="49"/>
        <end position="58"/>
    </location>
</feature>
<evidence type="ECO:0000256" key="1">
    <source>
        <dbReference type="PROSITE-ProRule" id="PRU00473"/>
    </source>
</evidence>
<dbReference type="GO" id="GO:0016020">
    <property type="term" value="C:membrane"/>
    <property type="evidence" value="ECO:0007669"/>
    <property type="project" value="UniProtKB-UniRule"/>
</dbReference>
<dbReference type="PROSITE" id="PS51123">
    <property type="entry name" value="OMPA_2"/>
    <property type="match status" value="1"/>
</dbReference>